<dbReference type="Pfam" id="PF20511">
    <property type="entry name" value="PMI_typeI_cat"/>
    <property type="match status" value="1"/>
</dbReference>
<dbReference type="NCBIfam" id="TIGR00218">
    <property type="entry name" value="manA"/>
    <property type="match status" value="1"/>
</dbReference>
<dbReference type="InterPro" id="IPR011051">
    <property type="entry name" value="RmlC_Cupin_sf"/>
</dbReference>
<organism evidence="13 14">
    <name type="scientific">Candidatus Desulfacyla euxinica</name>
    <dbReference type="NCBI Taxonomy" id="2841693"/>
    <lineage>
        <taxon>Bacteria</taxon>
        <taxon>Deltaproteobacteria</taxon>
        <taxon>Candidatus Desulfacyla</taxon>
    </lineage>
</organism>
<dbReference type="CDD" id="cd07011">
    <property type="entry name" value="cupin_PMI_type_I_N"/>
    <property type="match status" value="1"/>
</dbReference>
<evidence type="ECO:0000259" key="12">
    <source>
        <dbReference type="Pfam" id="PF21621"/>
    </source>
</evidence>
<dbReference type="InterPro" id="IPR016305">
    <property type="entry name" value="Mannose-6-P_Isomerase"/>
</dbReference>
<dbReference type="InterPro" id="IPR014710">
    <property type="entry name" value="RmlC-like_jellyroll"/>
</dbReference>
<comment type="cofactor">
    <cofactor evidence="10">
        <name>Zn(2+)</name>
        <dbReference type="ChEBI" id="CHEBI:29105"/>
    </cofactor>
    <text evidence="10">Binds 1 zinc ion per subunit.</text>
</comment>
<evidence type="ECO:0000256" key="9">
    <source>
        <dbReference type="PIRSR" id="PIRSR001480-1"/>
    </source>
</evidence>
<comment type="similarity">
    <text evidence="2">Belongs to the mannose-6-phosphate isomerase type 1 family.</text>
</comment>
<feature type="binding site" evidence="10">
    <location>
        <position position="137"/>
    </location>
    <ligand>
        <name>Zn(2+)</name>
        <dbReference type="ChEBI" id="CHEBI:29105"/>
    </ligand>
</feature>
<dbReference type="InterPro" id="IPR046457">
    <property type="entry name" value="PMI_typeI_cat"/>
</dbReference>
<dbReference type="EMBL" id="JACNJD010000174">
    <property type="protein sequence ID" value="MBC8176917.1"/>
    <property type="molecule type" value="Genomic_DNA"/>
</dbReference>
<feature type="binding site" evidence="10">
    <location>
        <position position="262"/>
    </location>
    <ligand>
        <name>Zn(2+)</name>
        <dbReference type="ChEBI" id="CHEBI:29105"/>
    </ligand>
</feature>
<evidence type="ECO:0000256" key="1">
    <source>
        <dbReference type="ARBA" id="ARBA00000757"/>
    </source>
</evidence>
<dbReference type="PRINTS" id="PR00714">
    <property type="entry name" value="MAN6PISMRASE"/>
</dbReference>
<evidence type="ECO:0000256" key="3">
    <source>
        <dbReference type="ARBA" id="ARBA00011956"/>
    </source>
</evidence>
<dbReference type="AlphaFoldDB" id="A0A8J6T419"/>
<evidence type="ECO:0000313" key="13">
    <source>
        <dbReference type="EMBL" id="MBC8176917.1"/>
    </source>
</evidence>
<dbReference type="PIRSF" id="PIRSF001480">
    <property type="entry name" value="Mannose-6-phosphate_isomerase"/>
    <property type="match status" value="1"/>
</dbReference>
<evidence type="ECO:0000256" key="10">
    <source>
        <dbReference type="PIRSR" id="PIRSR001480-2"/>
    </source>
</evidence>
<dbReference type="PANTHER" id="PTHR10309">
    <property type="entry name" value="MANNOSE-6-PHOSPHATE ISOMERASE"/>
    <property type="match status" value="1"/>
</dbReference>
<evidence type="ECO:0000256" key="4">
    <source>
        <dbReference type="ARBA" id="ARBA00022723"/>
    </source>
</evidence>
<feature type="binding site" evidence="10">
    <location>
        <position position="102"/>
    </location>
    <ligand>
        <name>Zn(2+)</name>
        <dbReference type="ChEBI" id="CHEBI:29105"/>
    </ligand>
</feature>
<proteinExistence type="inferred from homology"/>
<dbReference type="EC" id="5.3.1.8" evidence="3"/>
<dbReference type="SUPFAM" id="SSF51182">
    <property type="entry name" value="RmlC-like cupins"/>
    <property type="match status" value="1"/>
</dbReference>
<name>A0A8J6T419_9DELT</name>
<dbReference type="Gene3D" id="1.10.441.10">
    <property type="entry name" value="Phosphomannose Isomerase, domain 2"/>
    <property type="match status" value="1"/>
</dbReference>
<reference evidence="13 14" key="1">
    <citation type="submission" date="2020-08" db="EMBL/GenBank/DDBJ databases">
        <title>Bridging the membrane lipid divide: bacteria of the FCB group superphylum have the potential to synthesize archaeal ether lipids.</title>
        <authorList>
            <person name="Villanueva L."/>
            <person name="Von Meijenfeldt F.A.B."/>
            <person name="Westbye A.B."/>
            <person name="Yadav S."/>
            <person name="Hopmans E.C."/>
            <person name="Dutilh B.E."/>
            <person name="Sinninghe Damste J.S."/>
        </authorList>
    </citation>
    <scope>NUCLEOTIDE SEQUENCE [LARGE SCALE GENOMIC DNA]</scope>
    <source>
        <strain evidence="13">NIOZ-UU27</strain>
    </source>
</reference>
<keyword evidence="6 13" id="KW-0413">Isomerase</keyword>
<dbReference type="GO" id="GO:0009298">
    <property type="term" value="P:GDP-mannose biosynthetic process"/>
    <property type="evidence" value="ECO:0007669"/>
    <property type="project" value="InterPro"/>
</dbReference>
<dbReference type="Pfam" id="PF21621">
    <property type="entry name" value="MPI_cupin_dom"/>
    <property type="match status" value="1"/>
</dbReference>
<evidence type="ECO:0000256" key="8">
    <source>
        <dbReference type="ARBA" id="ARBA00030762"/>
    </source>
</evidence>
<accession>A0A8J6T419</accession>
<dbReference type="GO" id="GO:0004476">
    <property type="term" value="F:mannose-6-phosphate isomerase activity"/>
    <property type="evidence" value="ECO:0007669"/>
    <property type="project" value="UniProtKB-EC"/>
</dbReference>
<dbReference type="PANTHER" id="PTHR10309:SF0">
    <property type="entry name" value="MANNOSE-6-PHOSPHATE ISOMERASE"/>
    <property type="match status" value="1"/>
</dbReference>
<dbReference type="Proteomes" id="UP000650524">
    <property type="component" value="Unassembled WGS sequence"/>
</dbReference>
<dbReference type="InterPro" id="IPR018050">
    <property type="entry name" value="Pmannose_isomerase-type1_CS"/>
</dbReference>
<evidence type="ECO:0000259" key="11">
    <source>
        <dbReference type="Pfam" id="PF20511"/>
    </source>
</evidence>
<dbReference type="GO" id="GO:0005975">
    <property type="term" value="P:carbohydrate metabolic process"/>
    <property type="evidence" value="ECO:0007669"/>
    <property type="project" value="InterPro"/>
</dbReference>
<dbReference type="GO" id="GO:0005829">
    <property type="term" value="C:cytosol"/>
    <property type="evidence" value="ECO:0007669"/>
    <property type="project" value="TreeGrafter"/>
</dbReference>
<gene>
    <name evidence="13" type="primary">manA</name>
    <name evidence="13" type="ORF">H8E19_05885</name>
</gene>
<dbReference type="InterPro" id="IPR001250">
    <property type="entry name" value="Man6P_Isoase-1"/>
</dbReference>
<evidence type="ECO:0000256" key="7">
    <source>
        <dbReference type="ARBA" id="ARBA00029741"/>
    </source>
</evidence>
<feature type="domain" description="Phosphomannose isomerase type I catalytic" evidence="11">
    <location>
        <begin position="7"/>
        <end position="152"/>
    </location>
</feature>
<evidence type="ECO:0000256" key="6">
    <source>
        <dbReference type="ARBA" id="ARBA00023235"/>
    </source>
</evidence>
<protein>
    <recommendedName>
        <fullName evidence="3">mannose-6-phosphate isomerase</fullName>
        <ecNumber evidence="3">5.3.1.8</ecNumber>
    </recommendedName>
    <alternativeName>
        <fullName evidence="7">Phosphohexomutase</fullName>
    </alternativeName>
    <alternativeName>
        <fullName evidence="8">Phosphomannose isomerase</fullName>
    </alternativeName>
</protein>
<dbReference type="PROSITE" id="PS00965">
    <property type="entry name" value="PMI_I_1"/>
    <property type="match status" value="1"/>
</dbReference>
<feature type="active site" evidence="9">
    <location>
        <position position="281"/>
    </location>
</feature>
<keyword evidence="4 10" id="KW-0479">Metal-binding</keyword>
<evidence type="ECO:0000256" key="2">
    <source>
        <dbReference type="ARBA" id="ARBA00010772"/>
    </source>
</evidence>
<feature type="binding site" evidence="10">
    <location>
        <position position="100"/>
    </location>
    <ligand>
        <name>Zn(2+)</name>
        <dbReference type="ChEBI" id="CHEBI:29105"/>
    </ligand>
</feature>
<feature type="domain" description="Mannose-6-phosphate isomerase cupin" evidence="12">
    <location>
        <begin position="321"/>
        <end position="394"/>
    </location>
</feature>
<comment type="catalytic activity">
    <reaction evidence="1">
        <text>D-mannose 6-phosphate = D-fructose 6-phosphate</text>
        <dbReference type="Rhea" id="RHEA:12356"/>
        <dbReference type="ChEBI" id="CHEBI:58735"/>
        <dbReference type="ChEBI" id="CHEBI:61527"/>
        <dbReference type="EC" id="5.3.1.8"/>
    </reaction>
</comment>
<evidence type="ECO:0000313" key="14">
    <source>
        <dbReference type="Proteomes" id="UP000650524"/>
    </source>
</evidence>
<dbReference type="GO" id="GO:0008270">
    <property type="term" value="F:zinc ion binding"/>
    <property type="evidence" value="ECO:0007669"/>
    <property type="project" value="InterPro"/>
</dbReference>
<dbReference type="InterPro" id="IPR049071">
    <property type="entry name" value="MPI_cupin_dom"/>
</dbReference>
<sequence length="399" mass="44076">MDRIAVLKNPIQEYAWGSKTAIQTLLGLPAPSEKPAAELWLGAHPKAPSEVMIEGEWQSLEKIIERDPVSVLGKGVAKRFSNKLPFLFKVLAADRPLSIQVHPNLEEAREGFKRENRLGISLDASERNYKDANHKPETLCAITPFEGLKGFRTPEAIISLLDRVSVSTLSHELSRLRNESDGSGLKHFFTSLMSLDQAHRERVVDEAIRGAERYVNEDRSFYWMVELNREYPGDIGALSPLIFNLVELAPGEAIYIPAGELHAYLKGVGMELMANSDNVLRGGLTQKNVDVPELLKIVNFSPEPVGKVELSGGLPGEKIYTTPADEFQLSVISVANGDPFISEKDRGVEIMICMEGEARIKDSGHNEPVSLTTGNSVIIPSSVGWYQIDGRARFYKAAV</sequence>
<comment type="caution">
    <text evidence="13">The sequence shown here is derived from an EMBL/GenBank/DDBJ whole genome shotgun (WGS) entry which is preliminary data.</text>
</comment>
<dbReference type="Gene3D" id="2.60.120.10">
    <property type="entry name" value="Jelly Rolls"/>
    <property type="match status" value="2"/>
</dbReference>
<evidence type="ECO:0000256" key="5">
    <source>
        <dbReference type="ARBA" id="ARBA00022833"/>
    </source>
</evidence>
<keyword evidence="5 10" id="KW-0862">Zinc</keyword>